<reference evidence="3" key="1">
    <citation type="journal article" date="2011" name="PLoS Biol.">
        <title>Gene gain and loss during evolution of obligate parasitism in the white rust pathogen of Arabidopsis thaliana.</title>
        <authorList>
            <person name="Kemen E."/>
            <person name="Gardiner A."/>
            <person name="Schultz-Larsen T."/>
            <person name="Kemen A.C."/>
            <person name="Balmuth A.L."/>
            <person name="Robert-Seilaniantz A."/>
            <person name="Bailey K."/>
            <person name="Holub E."/>
            <person name="Studholme D.J."/>
            <person name="Maclean D."/>
            <person name="Jones J.D."/>
        </authorList>
    </citation>
    <scope>NUCLEOTIDE SEQUENCE</scope>
</reference>
<dbReference type="EMBL" id="FR824358">
    <property type="protein sequence ID" value="CCA25694.1"/>
    <property type="molecule type" value="Genomic_DNA"/>
</dbReference>
<evidence type="ECO:0000256" key="1">
    <source>
        <dbReference type="SAM" id="MobiDB-lite"/>
    </source>
</evidence>
<accession>F0WW75</accession>
<evidence type="ECO:0000256" key="2">
    <source>
        <dbReference type="SAM" id="SignalP"/>
    </source>
</evidence>
<organism evidence="3">
    <name type="scientific">Albugo laibachii Nc14</name>
    <dbReference type="NCBI Taxonomy" id="890382"/>
    <lineage>
        <taxon>Eukaryota</taxon>
        <taxon>Sar</taxon>
        <taxon>Stramenopiles</taxon>
        <taxon>Oomycota</taxon>
        <taxon>Peronosporomycetes</taxon>
        <taxon>Albuginales</taxon>
        <taxon>Albuginaceae</taxon>
        <taxon>Albugo</taxon>
    </lineage>
</organism>
<evidence type="ECO:0000313" key="3">
    <source>
        <dbReference type="EMBL" id="CCA25694.1"/>
    </source>
</evidence>
<feature type="chain" id="PRO_5003261789" evidence="2">
    <location>
        <begin position="19"/>
        <end position="284"/>
    </location>
</feature>
<feature type="signal peptide" evidence="2">
    <location>
        <begin position="1"/>
        <end position="18"/>
    </location>
</feature>
<keyword evidence="2" id="KW-0732">Signal</keyword>
<sequence length="284" mass="32600">MNMFRWLCFCLFNAMVSTDNNLQASYLPTLSGILNVTASRRRLLSLCHQCLINLVGITRIELLQATREIRLYWVDGHTDIIRSFVTHCNNIETCFISADSIKAYTPDYLTQSAFQHLKSVEEPTEVEYSTHLLTKYMSNAELRAEAAEWSTNPRRQILAMSSFKRKQVLSIPLFFGSDAPCKFGKAVDVVSEQQPEVHHSSLPPAVVPNIGSGKQSTTQRQQDVRSSLRCMIIPAFKEDAVCREMPGYAQWCFSRSYILPFFQNSNTFSRAVRFCKQLRNFRHY</sequence>
<protein>
    <submittedName>
        <fullName evidence="3">CHXC29</fullName>
    </submittedName>
</protein>
<gene>
    <name evidence="3" type="primary">AlNc14C313G13412</name>
    <name evidence="3" type="ORF">ALNC14_118380</name>
</gene>
<feature type="region of interest" description="Disordered" evidence="1">
    <location>
        <begin position="194"/>
        <end position="221"/>
    </location>
</feature>
<feature type="compositionally biased region" description="Polar residues" evidence="1">
    <location>
        <begin position="212"/>
        <end position="221"/>
    </location>
</feature>
<reference evidence="3" key="2">
    <citation type="submission" date="2011-02" db="EMBL/GenBank/DDBJ databases">
        <authorList>
            <person name="MacLean D."/>
        </authorList>
    </citation>
    <scope>NUCLEOTIDE SEQUENCE</scope>
</reference>
<dbReference type="HOGENOM" id="CLU_981478_0_0_1"/>
<proteinExistence type="predicted"/>
<name>F0WW75_9STRA</name>
<dbReference type="AlphaFoldDB" id="F0WW75"/>